<evidence type="ECO:0000256" key="4">
    <source>
        <dbReference type="PIRNR" id="PIRNR006078"/>
    </source>
</evidence>
<dbReference type="InterPro" id="IPR036129">
    <property type="entry name" value="Glycerate_kinase_sf"/>
</dbReference>
<gene>
    <name evidence="5" type="primary">garK</name>
    <name evidence="5" type="ORF">KL86DYS2_12184</name>
</gene>
<evidence type="ECO:0000256" key="1">
    <source>
        <dbReference type="ARBA" id="ARBA00006284"/>
    </source>
</evidence>
<dbReference type="Pfam" id="PF02595">
    <property type="entry name" value="Gly_kinase"/>
    <property type="match status" value="1"/>
</dbReference>
<evidence type="ECO:0000256" key="2">
    <source>
        <dbReference type="ARBA" id="ARBA00022679"/>
    </source>
</evidence>
<keyword evidence="2 4" id="KW-0808">Transferase</keyword>
<dbReference type="Gene3D" id="3.40.50.10350">
    <property type="entry name" value="Glycerate kinase, domain 1"/>
    <property type="match status" value="1"/>
</dbReference>
<name>A0A212JRY4_9BACT</name>
<evidence type="ECO:0000313" key="5">
    <source>
        <dbReference type="EMBL" id="SBW02098.1"/>
    </source>
</evidence>
<keyword evidence="3 4" id="KW-0418">Kinase</keyword>
<accession>A0A212JRY4</accession>
<protein>
    <submittedName>
        <fullName evidence="5">Glycerate kinase I</fullName>
        <ecNumber evidence="5">2.7.1.31</ecNumber>
    </submittedName>
</protein>
<organism evidence="5">
    <name type="scientific">uncultured Dysgonomonas sp</name>
    <dbReference type="NCBI Taxonomy" id="206096"/>
    <lineage>
        <taxon>Bacteria</taxon>
        <taxon>Pseudomonadati</taxon>
        <taxon>Bacteroidota</taxon>
        <taxon>Bacteroidia</taxon>
        <taxon>Bacteroidales</taxon>
        <taxon>Dysgonomonadaceae</taxon>
        <taxon>Dysgonomonas</taxon>
        <taxon>environmental samples</taxon>
    </lineage>
</organism>
<dbReference type="InterPro" id="IPR018197">
    <property type="entry name" value="Glycerate_kinase_RE-like"/>
</dbReference>
<dbReference type="SUPFAM" id="SSF110738">
    <property type="entry name" value="Glycerate kinase I"/>
    <property type="match status" value="1"/>
</dbReference>
<dbReference type="EMBL" id="FLUL01000001">
    <property type="protein sequence ID" value="SBW02098.1"/>
    <property type="molecule type" value="Genomic_DNA"/>
</dbReference>
<dbReference type="InterPro" id="IPR018193">
    <property type="entry name" value="Glyc_kinase_flavodox-like_fold"/>
</dbReference>
<dbReference type="PANTHER" id="PTHR21599">
    <property type="entry name" value="GLYCERATE KINASE"/>
    <property type="match status" value="1"/>
</dbReference>
<dbReference type="Gene3D" id="3.90.1510.10">
    <property type="entry name" value="Glycerate kinase, domain 2"/>
    <property type="match status" value="1"/>
</dbReference>
<dbReference type="AlphaFoldDB" id="A0A212JRY4"/>
<dbReference type="EC" id="2.7.1.31" evidence="5"/>
<reference evidence="5" key="1">
    <citation type="submission" date="2016-04" db="EMBL/GenBank/DDBJ databases">
        <authorList>
            <person name="Evans L.H."/>
            <person name="Alamgir A."/>
            <person name="Owens N."/>
            <person name="Weber N.D."/>
            <person name="Virtaneva K."/>
            <person name="Barbian K."/>
            <person name="Babar A."/>
            <person name="Rosenke K."/>
        </authorList>
    </citation>
    <scope>NUCLEOTIDE SEQUENCE</scope>
    <source>
        <strain evidence="5">86-2</strain>
    </source>
</reference>
<comment type="similarity">
    <text evidence="1 4">Belongs to the glycerate kinase type-1 family.</text>
</comment>
<dbReference type="GO" id="GO:0008887">
    <property type="term" value="F:glycerate kinase activity"/>
    <property type="evidence" value="ECO:0007669"/>
    <property type="project" value="UniProtKB-UniRule"/>
</dbReference>
<sequence length="362" mass="38192">MTAKQVCDAMERGIKRIYPEAICIKIPMADGGEGTVQSLVDATDGKIYEEPVKGPLGSAVSAKYGILGDGSTAVIEMASASGLYLIDKGSRNPLVTTTYGTGELVKACLNRGVTKIILGIGGSATNDGGAGFAQALGVRFLDKENKDLPFGGLALRELAKIDVSSIDKRLQDIYIEVACDVSNPLCGENGASFVFAPQKGATAEMVSALDDALLHYAEVIKNQLGKDVKDVPGAGAAGGLGAGLLTFTNARLQKGIDIVIDYTNLKTAIKKADMVFTGEGKIDSQTQYGKTPYGVAQLARAEGKKVIAIAGDLEKGVQELYASVFDFIIPIKPESVSLDESMKRGEEYVEQAIADFLTRHEL</sequence>
<dbReference type="PIRSF" id="PIRSF006078">
    <property type="entry name" value="GlxK"/>
    <property type="match status" value="1"/>
</dbReference>
<evidence type="ECO:0000256" key="3">
    <source>
        <dbReference type="ARBA" id="ARBA00022777"/>
    </source>
</evidence>
<dbReference type="PANTHER" id="PTHR21599:SF0">
    <property type="entry name" value="GLYCERATE KINASE"/>
    <property type="match status" value="1"/>
</dbReference>
<proteinExistence type="inferred from homology"/>
<dbReference type="GO" id="GO:0031388">
    <property type="term" value="P:organic acid phosphorylation"/>
    <property type="evidence" value="ECO:0007669"/>
    <property type="project" value="UniProtKB-UniRule"/>
</dbReference>
<dbReference type="InterPro" id="IPR004381">
    <property type="entry name" value="Glycerate_kinase"/>
</dbReference>
<dbReference type="NCBIfam" id="TIGR00045">
    <property type="entry name" value="glycerate kinase"/>
    <property type="match status" value="1"/>
</dbReference>